<evidence type="ECO:0000313" key="3">
    <source>
        <dbReference type="Proteomes" id="UP001586593"/>
    </source>
</evidence>
<proteinExistence type="predicted"/>
<evidence type="ECO:0000313" key="2">
    <source>
        <dbReference type="EMBL" id="KAL1860481.1"/>
    </source>
</evidence>
<dbReference type="Proteomes" id="UP001586593">
    <property type="component" value="Unassembled WGS sequence"/>
</dbReference>
<keyword evidence="3" id="KW-1185">Reference proteome</keyword>
<gene>
    <name evidence="2" type="ORF">VTK73DRAFT_7304</name>
</gene>
<reference evidence="2 3" key="1">
    <citation type="journal article" date="2024" name="Commun. Biol.">
        <title>Comparative genomic analysis of thermophilic fungi reveals convergent evolutionary adaptations and gene losses.</title>
        <authorList>
            <person name="Steindorff A.S."/>
            <person name="Aguilar-Pontes M.V."/>
            <person name="Robinson A.J."/>
            <person name="Andreopoulos B."/>
            <person name="LaButti K."/>
            <person name="Kuo A."/>
            <person name="Mondo S."/>
            <person name="Riley R."/>
            <person name="Otillar R."/>
            <person name="Haridas S."/>
            <person name="Lipzen A."/>
            <person name="Grimwood J."/>
            <person name="Schmutz J."/>
            <person name="Clum A."/>
            <person name="Reid I.D."/>
            <person name="Moisan M.C."/>
            <person name="Butler G."/>
            <person name="Nguyen T.T.M."/>
            <person name="Dewar K."/>
            <person name="Conant G."/>
            <person name="Drula E."/>
            <person name="Henrissat B."/>
            <person name="Hansel C."/>
            <person name="Singer S."/>
            <person name="Hutchinson M.I."/>
            <person name="de Vries R.P."/>
            <person name="Natvig D.O."/>
            <person name="Powell A.J."/>
            <person name="Tsang A."/>
            <person name="Grigoriev I.V."/>
        </authorList>
    </citation>
    <scope>NUCLEOTIDE SEQUENCE [LARGE SCALE GENOMIC DNA]</scope>
    <source>
        <strain evidence="2 3">ATCC 24622</strain>
    </source>
</reference>
<feature type="compositionally biased region" description="Pro residues" evidence="1">
    <location>
        <begin position="32"/>
        <end position="42"/>
    </location>
</feature>
<sequence length="103" mass="11460">MMVTCLDFDLMLVRPSYQGALHYLIPERQDEPPPTPINPPAPAWAGLGRPAMEKANTIPSWASITGEGTTNPQKRAMLPFVELQRDSVQNAAQSNWALRELVF</sequence>
<protein>
    <submittedName>
        <fullName evidence="2">Uncharacterized protein</fullName>
    </submittedName>
</protein>
<feature type="region of interest" description="Disordered" evidence="1">
    <location>
        <begin position="27"/>
        <end position="46"/>
    </location>
</feature>
<organism evidence="2 3">
    <name type="scientific">Phialemonium thermophilum</name>
    <dbReference type="NCBI Taxonomy" id="223376"/>
    <lineage>
        <taxon>Eukaryota</taxon>
        <taxon>Fungi</taxon>
        <taxon>Dikarya</taxon>
        <taxon>Ascomycota</taxon>
        <taxon>Pezizomycotina</taxon>
        <taxon>Sordariomycetes</taxon>
        <taxon>Sordariomycetidae</taxon>
        <taxon>Cephalothecales</taxon>
        <taxon>Cephalothecaceae</taxon>
        <taxon>Phialemonium</taxon>
    </lineage>
</organism>
<name>A0ABR3WF57_9PEZI</name>
<evidence type="ECO:0000256" key="1">
    <source>
        <dbReference type="SAM" id="MobiDB-lite"/>
    </source>
</evidence>
<accession>A0ABR3WF57</accession>
<dbReference type="EMBL" id="JAZHXJ010000457">
    <property type="protein sequence ID" value="KAL1860481.1"/>
    <property type="molecule type" value="Genomic_DNA"/>
</dbReference>
<comment type="caution">
    <text evidence="2">The sequence shown here is derived from an EMBL/GenBank/DDBJ whole genome shotgun (WGS) entry which is preliminary data.</text>
</comment>